<dbReference type="InterPro" id="IPR029000">
    <property type="entry name" value="Cyclophilin-like_dom_sf"/>
</dbReference>
<protein>
    <recommendedName>
        <fullName evidence="1">Peptidyl-prolyl cis-trans isomerase</fullName>
        <shortName evidence="1">PPIase</shortName>
        <ecNumber evidence="1">5.2.1.8</ecNumber>
    </recommendedName>
</protein>
<keyword evidence="1" id="KW-0697">Rotamase</keyword>
<dbReference type="AlphaFoldDB" id="A0A8K1FNQ0"/>
<dbReference type="PRINTS" id="PR00153">
    <property type="entry name" value="CSAPPISMRASE"/>
</dbReference>
<dbReference type="EMBL" id="SPLM01000036">
    <property type="protein sequence ID" value="TMW66107.1"/>
    <property type="molecule type" value="Genomic_DNA"/>
</dbReference>
<comment type="caution">
    <text evidence="3">The sequence shown here is derived from an EMBL/GenBank/DDBJ whole genome shotgun (WGS) entry which is preliminary data.</text>
</comment>
<gene>
    <name evidence="3" type="ORF">Poli38472_003872</name>
</gene>
<dbReference type="SUPFAM" id="SSF50891">
    <property type="entry name" value="Cyclophilin-like"/>
    <property type="match status" value="1"/>
</dbReference>
<keyword evidence="1" id="KW-0413">Isomerase</keyword>
<dbReference type="GO" id="GO:0006457">
    <property type="term" value="P:protein folding"/>
    <property type="evidence" value="ECO:0007669"/>
    <property type="project" value="TreeGrafter"/>
</dbReference>
<proteinExistence type="inferred from homology"/>
<dbReference type="Gene3D" id="2.40.100.10">
    <property type="entry name" value="Cyclophilin-like"/>
    <property type="match status" value="1"/>
</dbReference>
<comment type="similarity">
    <text evidence="1">Belongs to the cyclophilin-type PPIase family.</text>
</comment>
<comment type="catalytic activity">
    <reaction evidence="1">
        <text>[protein]-peptidylproline (omega=180) = [protein]-peptidylproline (omega=0)</text>
        <dbReference type="Rhea" id="RHEA:16237"/>
        <dbReference type="Rhea" id="RHEA-COMP:10747"/>
        <dbReference type="Rhea" id="RHEA-COMP:10748"/>
        <dbReference type="ChEBI" id="CHEBI:83833"/>
        <dbReference type="ChEBI" id="CHEBI:83834"/>
        <dbReference type="EC" id="5.2.1.8"/>
    </reaction>
</comment>
<organism evidence="3 4">
    <name type="scientific">Pythium oligandrum</name>
    <name type="common">Mycoparasitic fungus</name>
    <dbReference type="NCBI Taxonomy" id="41045"/>
    <lineage>
        <taxon>Eukaryota</taxon>
        <taxon>Sar</taxon>
        <taxon>Stramenopiles</taxon>
        <taxon>Oomycota</taxon>
        <taxon>Peronosporomycetes</taxon>
        <taxon>Pythiales</taxon>
        <taxon>Pythiaceae</taxon>
        <taxon>Pythium</taxon>
    </lineage>
</organism>
<dbReference type="OrthoDB" id="193499at2759"/>
<sequence>MASYVRSQLVRSANSMSRGGARGWGWYHRSLEKMNAPAAAVVPYDSAVPAPSQPRPKAFLDVSIGGAPAERITVELAKDVVPKTVENFVKLCNEGFQSTLGSGSYKDSKVHNITKGVYIVAGDILAGNGTGGHAALESGKRYFDDENYALQFTEEGVIGMANAGVNKNASQFFISLKALPHLNGRNVAFGKVVDGKNVLKNIESVYCVQGKPVTDVKITDCGLL</sequence>
<dbReference type="GO" id="GO:0016018">
    <property type="term" value="F:cyclosporin A binding"/>
    <property type="evidence" value="ECO:0007669"/>
    <property type="project" value="TreeGrafter"/>
</dbReference>
<dbReference type="PANTHER" id="PTHR11071:SF561">
    <property type="entry name" value="PEPTIDYL-PROLYL CIS-TRANS ISOMERASE D-RELATED"/>
    <property type="match status" value="1"/>
</dbReference>
<reference evidence="3" key="1">
    <citation type="submission" date="2019-03" db="EMBL/GenBank/DDBJ databases">
        <title>Long read genome sequence of the mycoparasitic Pythium oligandrum ATCC 38472 isolated from sugarbeet rhizosphere.</title>
        <authorList>
            <person name="Gaulin E."/>
        </authorList>
    </citation>
    <scope>NUCLEOTIDE SEQUENCE</scope>
    <source>
        <strain evidence="3">ATCC 38472_TT</strain>
    </source>
</reference>
<dbReference type="Pfam" id="PF00160">
    <property type="entry name" value="Pro_isomerase"/>
    <property type="match status" value="1"/>
</dbReference>
<comment type="function">
    <text evidence="1">PPIases accelerate the folding of proteins. It catalyzes the cis-trans isomerization of proline imidic peptide bonds in oligopeptides.</text>
</comment>
<dbReference type="PANTHER" id="PTHR11071">
    <property type="entry name" value="PEPTIDYL-PROLYL CIS-TRANS ISOMERASE"/>
    <property type="match status" value="1"/>
</dbReference>
<feature type="domain" description="PPIase cyclophilin-type" evidence="2">
    <location>
        <begin position="59"/>
        <end position="223"/>
    </location>
</feature>
<dbReference type="GO" id="GO:0003755">
    <property type="term" value="F:peptidyl-prolyl cis-trans isomerase activity"/>
    <property type="evidence" value="ECO:0007669"/>
    <property type="project" value="UniProtKB-UniRule"/>
</dbReference>
<dbReference type="InterPro" id="IPR002130">
    <property type="entry name" value="Cyclophilin-type_PPIase_dom"/>
</dbReference>
<dbReference type="PROSITE" id="PS50072">
    <property type="entry name" value="CSA_PPIASE_2"/>
    <property type="match status" value="1"/>
</dbReference>
<evidence type="ECO:0000256" key="1">
    <source>
        <dbReference type="RuleBase" id="RU363019"/>
    </source>
</evidence>
<name>A0A8K1FNQ0_PYTOL</name>
<dbReference type="EC" id="5.2.1.8" evidence="1"/>
<accession>A0A8K1FNQ0</accession>
<dbReference type="GO" id="GO:0005737">
    <property type="term" value="C:cytoplasm"/>
    <property type="evidence" value="ECO:0007669"/>
    <property type="project" value="TreeGrafter"/>
</dbReference>
<dbReference type="Proteomes" id="UP000794436">
    <property type="component" value="Unassembled WGS sequence"/>
</dbReference>
<keyword evidence="4" id="KW-1185">Reference proteome</keyword>
<evidence type="ECO:0000313" key="3">
    <source>
        <dbReference type="EMBL" id="TMW66107.1"/>
    </source>
</evidence>
<evidence type="ECO:0000259" key="2">
    <source>
        <dbReference type="PROSITE" id="PS50072"/>
    </source>
</evidence>
<evidence type="ECO:0000313" key="4">
    <source>
        <dbReference type="Proteomes" id="UP000794436"/>
    </source>
</evidence>